<reference evidence="7" key="1">
    <citation type="submission" date="2012-01" db="EMBL/GenBank/DDBJ databases">
        <title>The Genome Sequence of Treponema denticola H-22.</title>
        <authorList>
            <consortium name="The Broad Institute Genome Sequencing Platform"/>
            <person name="Earl A."/>
            <person name="Ward D."/>
            <person name="Feldgarden M."/>
            <person name="Gevers D."/>
            <person name="Blanton J.M."/>
            <person name="Fenno C.J."/>
            <person name="Baranova O.V."/>
            <person name="Mathney J."/>
            <person name="Dewhirst F.E."/>
            <person name="Izard J."/>
            <person name="Young S.K."/>
            <person name="Zeng Q."/>
            <person name="Gargeya S."/>
            <person name="Fitzgerald M."/>
            <person name="Haas B."/>
            <person name="Abouelleil A."/>
            <person name="Alvarado L."/>
            <person name="Arachchi H.M."/>
            <person name="Berlin A."/>
            <person name="Chapman S.B."/>
            <person name="Gearin G."/>
            <person name="Goldberg J."/>
            <person name="Griggs A."/>
            <person name="Gujja S."/>
            <person name="Hansen M."/>
            <person name="Heiman D."/>
            <person name="Howarth C."/>
            <person name="Larimer J."/>
            <person name="Lui A."/>
            <person name="MacDonald P.J.P."/>
            <person name="McCowen C."/>
            <person name="Montmayeur A."/>
            <person name="Murphy C."/>
            <person name="Neiman D."/>
            <person name="Pearson M."/>
            <person name="Priest M."/>
            <person name="Roberts A."/>
            <person name="Saif S."/>
            <person name="Shea T."/>
            <person name="Sisk P."/>
            <person name="Stolte C."/>
            <person name="Sykes S."/>
            <person name="Wortman J."/>
            <person name="Nusbaum C."/>
            <person name="Birren B."/>
        </authorList>
    </citation>
    <scope>NUCLEOTIDE SEQUENCE [LARGE SCALE GENOMIC DNA]</scope>
    <source>
        <strain evidence="7">H-22</strain>
    </source>
</reference>
<evidence type="ECO:0000313" key="7">
    <source>
        <dbReference type="EMBL" id="EMB33168.1"/>
    </source>
</evidence>
<dbReference type="CDD" id="cd09008">
    <property type="entry name" value="MTAN"/>
    <property type="match status" value="1"/>
</dbReference>
<dbReference type="InterPro" id="IPR035994">
    <property type="entry name" value="Nucleoside_phosphorylase_sf"/>
</dbReference>
<dbReference type="RefSeq" id="WP_002684643.1">
    <property type="nucleotide sequence ID" value="NZ_CM001795.1"/>
</dbReference>
<feature type="domain" description="Nucleoside phosphorylase" evidence="6">
    <location>
        <begin position="2"/>
        <end position="237"/>
    </location>
</feature>
<sequence length="240" mass="25910">MKIGIFGAEEQEVKLLKKHLVGEIRKIAGLSFFTGTIMGKDVVLVCSGIGKVNAALCCQILISEFKVDAVINTGAAGGLLEGINVFDMVVSTDAVQHDVDATAFGHPIGQVPMTKSPFWPADKKLKTLALKAFKAMQKESDDEHIKNLKLIEGRIASGDTFVSDKKLRERIIKEFNPACVEMEGAAAAQVCCINKIPFLILRSISDTAGKDQAAKISYEVFSAQAAKDSSLLVLQLLKML</sequence>
<dbReference type="Pfam" id="PF01048">
    <property type="entry name" value="PNP_UDP_1"/>
    <property type="match status" value="1"/>
</dbReference>
<evidence type="ECO:0000256" key="2">
    <source>
        <dbReference type="ARBA" id="ARBA00011974"/>
    </source>
</evidence>
<dbReference type="GO" id="GO:0008782">
    <property type="term" value="F:adenosylhomocysteine nucleosidase activity"/>
    <property type="evidence" value="ECO:0007669"/>
    <property type="project" value="UniProtKB-EC"/>
</dbReference>
<dbReference type="GO" id="GO:0019284">
    <property type="term" value="P:L-methionine salvage from S-adenosylmethionine"/>
    <property type="evidence" value="ECO:0007669"/>
    <property type="project" value="TreeGrafter"/>
</dbReference>
<dbReference type="NCBIfam" id="TIGR01704">
    <property type="entry name" value="MTA_SAH-Nsdase"/>
    <property type="match status" value="1"/>
</dbReference>
<evidence type="ECO:0000256" key="4">
    <source>
        <dbReference type="ARBA" id="ARBA00022801"/>
    </source>
</evidence>
<keyword evidence="4" id="KW-0378">Hydrolase</keyword>
<dbReference type="Gene3D" id="3.40.50.1580">
    <property type="entry name" value="Nucleoside phosphorylase domain"/>
    <property type="match status" value="1"/>
</dbReference>
<dbReference type="EMBL" id="AGDV01000012">
    <property type="protein sequence ID" value="EMB33168.1"/>
    <property type="molecule type" value="Genomic_DNA"/>
</dbReference>
<dbReference type="NCBIfam" id="NF004079">
    <property type="entry name" value="PRK05584.1"/>
    <property type="match status" value="1"/>
</dbReference>
<dbReference type="PATRIC" id="fig|999432.5.peg.1584"/>
<dbReference type="GO" id="GO:0019509">
    <property type="term" value="P:L-methionine salvage from methylthioadenosine"/>
    <property type="evidence" value="ECO:0007669"/>
    <property type="project" value="UniProtKB-UniPathway"/>
</dbReference>
<dbReference type="GO" id="GO:0005829">
    <property type="term" value="C:cytosol"/>
    <property type="evidence" value="ECO:0007669"/>
    <property type="project" value="TreeGrafter"/>
</dbReference>
<dbReference type="InterPro" id="IPR010049">
    <property type="entry name" value="MTA_SAH_Nsdase"/>
</dbReference>
<dbReference type="GO" id="GO:0009164">
    <property type="term" value="P:nucleoside catabolic process"/>
    <property type="evidence" value="ECO:0007669"/>
    <property type="project" value="InterPro"/>
</dbReference>
<keyword evidence="3" id="KW-0028">Amino-acid biosynthesis</keyword>
<comment type="caution">
    <text evidence="7">The sequence shown here is derived from an EMBL/GenBank/DDBJ whole genome shotgun (WGS) entry which is preliminary data.</text>
</comment>
<dbReference type="PANTHER" id="PTHR46832:SF1">
    <property type="entry name" value="5'-METHYLTHIOADENOSINE_S-ADENOSYLHOMOCYSTEINE NUCLEOSIDASE"/>
    <property type="match status" value="1"/>
</dbReference>
<evidence type="ECO:0000256" key="1">
    <source>
        <dbReference type="ARBA" id="ARBA00004945"/>
    </source>
</evidence>
<dbReference type="PANTHER" id="PTHR46832">
    <property type="entry name" value="5'-METHYLTHIOADENOSINE/S-ADENOSYLHOMOCYSTEINE NUCLEOSIDASE"/>
    <property type="match status" value="1"/>
</dbReference>
<comment type="pathway">
    <text evidence="1">Amino-acid biosynthesis; L-methionine biosynthesis via salvage pathway; S-methyl-5-thio-alpha-D-ribose 1-phosphate from S-methyl-5'-thioadenosine (hydrolase route): step 1/2.</text>
</comment>
<protein>
    <recommendedName>
        <fullName evidence="2">adenosylhomocysteine nucleosidase</fullName>
        <ecNumber evidence="2">3.2.2.9</ecNumber>
    </recommendedName>
</protein>
<gene>
    <name evidence="7" type="ORF">HMPREF9726_01529</name>
</gene>
<evidence type="ECO:0000256" key="3">
    <source>
        <dbReference type="ARBA" id="ARBA00022605"/>
    </source>
</evidence>
<keyword evidence="5" id="KW-0486">Methionine biosynthesis</keyword>
<dbReference type="AlphaFoldDB" id="A0A0E2E5N7"/>
<dbReference type="SUPFAM" id="SSF53167">
    <property type="entry name" value="Purine and uridine phosphorylases"/>
    <property type="match status" value="1"/>
</dbReference>
<dbReference type="UniPathway" id="UPA00904">
    <property type="reaction ID" value="UER00871"/>
</dbReference>
<evidence type="ECO:0000259" key="6">
    <source>
        <dbReference type="Pfam" id="PF01048"/>
    </source>
</evidence>
<dbReference type="GO" id="GO:0008930">
    <property type="term" value="F:methylthioadenosine nucleosidase activity"/>
    <property type="evidence" value="ECO:0007669"/>
    <property type="project" value="InterPro"/>
</dbReference>
<dbReference type="Proteomes" id="UP000011705">
    <property type="component" value="Chromosome"/>
</dbReference>
<accession>A0A0E2E5N7</accession>
<evidence type="ECO:0000256" key="5">
    <source>
        <dbReference type="ARBA" id="ARBA00023167"/>
    </source>
</evidence>
<name>A0A0E2E5N7_TREDN</name>
<dbReference type="InterPro" id="IPR000845">
    <property type="entry name" value="Nucleoside_phosphorylase_d"/>
</dbReference>
<dbReference type="EC" id="3.2.2.9" evidence="2"/>
<dbReference type="HOGENOM" id="CLU_031248_2_0_12"/>
<organism evidence="7">
    <name type="scientific">Treponema denticola H-22</name>
    <dbReference type="NCBI Taxonomy" id="999432"/>
    <lineage>
        <taxon>Bacteria</taxon>
        <taxon>Pseudomonadati</taxon>
        <taxon>Spirochaetota</taxon>
        <taxon>Spirochaetia</taxon>
        <taxon>Spirochaetales</taxon>
        <taxon>Treponemataceae</taxon>
        <taxon>Treponema</taxon>
    </lineage>
</organism>
<proteinExistence type="predicted"/>